<feature type="compositionally biased region" description="Polar residues" evidence="1">
    <location>
        <begin position="35"/>
        <end position="51"/>
    </location>
</feature>
<name>A0A1H0VEU7_9BACI</name>
<dbReference type="NCBIfam" id="NF033524">
    <property type="entry name" value="lasso_PadeA_fam"/>
    <property type="match status" value="1"/>
</dbReference>
<reference evidence="3" key="1">
    <citation type="submission" date="2016-10" db="EMBL/GenBank/DDBJ databases">
        <authorList>
            <person name="Varghese N."/>
            <person name="Submissions S."/>
        </authorList>
    </citation>
    <scope>NUCLEOTIDE SEQUENCE [LARGE SCALE GENOMIC DNA]</scope>
    <source>
        <strain evidence="3">IBRC-M10078</strain>
    </source>
</reference>
<dbReference type="Proteomes" id="UP000199159">
    <property type="component" value="Unassembled WGS sequence"/>
</dbReference>
<proteinExistence type="predicted"/>
<evidence type="ECO:0008006" key="4">
    <source>
        <dbReference type="Google" id="ProtNLM"/>
    </source>
</evidence>
<feature type="region of interest" description="Disordered" evidence="1">
    <location>
        <begin position="32"/>
        <end position="60"/>
    </location>
</feature>
<dbReference type="AlphaFoldDB" id="A0A1H0VEU7"/>
<evidence type="ECO:0000256" key="1">
    <source>
        <dbReference type="SAM" id="MobiDB-lite"/>
    </source>
</evidence>
<sequence>MKEWKVPVLEVLDISMTMLGPGKEVPDCYEVGEANGNQHGQGQDPGLSNTACKALSDVDS</sequence>
<organism evidence="2 3">
    <name type="scientific">Litchfieldia salsa</name>
    <dbReference type="NCBI Taxonomy" id="930152"/>
    <lineage>
        <taxon>Bacteria</taxon>
        <taxon>Bacillati</taxon>
        <taxon>Bacillota</taxon>
        <taxon>Bacilli</taxon>
        <taxon>Bacillales</taxon>
        <taxon>Bacillaceae</taxon>
        <taxon>Litchfieldia</taxon>
    </lineage>
</organism>
<protein>
    <recommendedName>
        <fullName evidence="4">Paeninodin family lasso peptide</fullName>
    </recommendedName>
</protein>
<dbReference type="OrthoDB" id="2913105at2"/>
<accession>A0A1H0VEU7</accession>
<gene>
    <name evidence="2" type="ORF">SAMN05216565_106247</name>
</gene>
<dbReference type="InterPro" id="IPR049825">
    <property type="entry name" value="Lasso_PadeA-like"/>
</dbReference>
<evidence type="ECO:0000313" key="2">
    <source>
        <dbReference type="EMBL" id="SDP76960.1"/>
    </source>
</evidence>
<dbReference type="RefSeq" id="WP_090855383.1">
    <property type="nucleotide sequence ID" value="NZ_FNJU01000006.1"/>
</dbReference>
<evidence type="ECO:0000313" key="3">
    <source>
        <dbReference type="Proteomes" id="UP000199159"/>
    </source>
</evidence>
<dbReference type="EMBL" id="FNJU01000006">
    <property type="protein sequence ID" value="SDP76960.1"/>
    <property type="molecule type" value="Genomic_DNA"/>
</dbReference>
<keyword evidence="3" id="KW-1185">Reference proteome</keyword>
<dbReference type="STRING" id="930152.SAMN05216565_106247"/>